<evidence type="ECO:0000259" key="5">
    <source>
        <dbReference type="Pfam" id="PF08281"/>
    </source>
</evidence>
<organism evidence="6 7">
    <name type="scientific">Geobacter argillaceus</name>
    <dbReference type="NCBI Taxonomy" id="345631"/>
    <lineage>
        <taxon>Bacteria</taxon>
        <taxon>Pseudomonadati</taxon>
        <taxon>Thermodesulfobacteriota</taxon>
        <taxon>Desulfuromonadia</taxon>
        <taxon>Geobacterales</taxon>
        <taxon>Geobacteraceae</taxon>
        <taxon>Geobacter</taxon>
    </lineage>
</organism>
<dbReference type="GO" id="GO:0016987">
    <property type="term" value="F:sigma factor activity"/>
    <property type="evidence" value="ECO:0007669"/>
    <property type="project" value="UniProtKB-KW"/>
</dbReference>
<gene>
    <name evidence="6" type="ORF">JN12_00653</name>
</gene>
<dbReference type="InterPro" id="IPR013249">
    <property type="entry name" value="RNA_pol_sigma70_r4_t2"/>
</dbReference>
<dbReference type="GO" id="GO:0003677">
    <property type="term" value="F:DNA binding"/>
    <property type="evidence" value="ECO:0007669"/>
    <property type="project" value="InterPro"/>
</dbReference>
<dbReference type="InterPro" id="IPR036388">
    <property type="entry name" value="WH-like_DNA-bd_sf"/>
</dbReference>
<dbReference type="Pfam" id="PF08281">
    <property type="entry name" value="Sigma70_r4_2"/>
    <property type="match status" value="1"/>
</dbReference>
<dbReference type="AlphaFoldDB" id="A0A562WR17"/>
<dbReference type="InterPro" id="IPR039425">
    <property type="entry name" value="RNA_pol_sigma-70-like"/>
</dbReference>
<evidence type="ECO:0000256" key="3">
    <source>
        <dbReference type="ARBA" id="ARBA00023082"/>
    </source>
</evidence>
<dbReference type="CDD" id="cd06171">
    <property type="entry name" value="Sigma70_r4"/>
    <property type="match status" value="1"/>
</dbReference>
<feature type="domain" description="RNA polymerase sigma factor 70 region 4 type 2" evidence="5">
    <location>
        <begin position="135"/>
        <end position="186"/>
    </location>
</feature>
<keyword evidence="7" id="KW-1185">Reference proteome</keyword>
<dbReference type="PANTHER" id="PTHR43133">
    <property type="entry name" value="RNA POLYMERASE ECF-TYPE SIGMA FACTO"/>
    <property type="match status" value="1"/>
</dbReference>
<dbReference type="InterPro" id="IPR013325">
    <property type="entry name" value="RNA_pol_sigma_r2"/>
</dbReference>
<sequence>MRLNLKLCKSAKEQELDNAAELNQFLAQVERRAFRMAMYAVAETEDALDIVQEAMLVFVRNYRNRPAAEWQVLFQRTLQSRITDSHRRAVVRNRFRTWFGLGSREDDDSDPIEGLPDIDGQSPADLLEREGLGKAIGEAVAALPLRQQQAFLLRSWEGLDVAETASAMGCSEGSVKTHHFRAVRTLRELLKEYWP</sequence>
<dbReference type="InterPro" id="IPR013324">
    <property type="entry name" value="RNA_pol_sigma_r3/r4-like"/>
</dbReference>
<dbReference type="SUPFAM" id="SSF88946">
    <property type="entry name" value="Sigma2 domain of RNA polymerase sigma factors"/>
    <property type="match status" value="1"/>
</dbReference>
<evidence type="ECO:0000313" key="7">
    <source>
        <dbReference type="Proteomes" id="UP000319449"/>
    </source>
</evidence>
<dbReference type="PANTHER" id="PTHR43133:SF64">
    <property type="entry name" value="ECF SIGMA FACTOR"/>
    <property type="match status" value="1"/>
</dbReference>
<protein>
    <submittedName>
        <fullName evidence="6">RNA polymerase sigma-70 factor (ECF subfamily)</fullName>
    </submittedName>
</protein>
<comment type="caution">
    <text evidence="6">The sequence shown here is derived from an EMBL/GenBank/DDBJ whole genome shotgun (WGS) entry which is preliminary data.</text>
</comment>
<proteinExistence type="inferred from homology"/>
<dbReference type="Proteomes" id="UP000319449">
    <property type="component" value="Unassembled WGS sequence"/>
</dbReference>
<dbReference type="NCBIfam" id="TIGR02937">
    <property type="entry name" value="sigma70-ECF"/>
    <property type="match status" value="1"/>
</dbReference>
<keyword evidence="3" id="KW-0731">Sigma factor</keyword>
<keyword evidence="2" id="KW-0805">Transcription regulation</keyword>
<dbReference type="NCBIfam" id="NF006550">
    <property type="entry name" value="PRK09047.1"/>
    <property type="match status" value="1"/>
</dbReference>
<dbReference type="EMBL" id="VLLN01000003">
    <property type="protein sequence ID" value="TWJ32678.1"/>
    <property type="molecule type" value="Genomic_DNA"/>
</dbReference>
<dbReference type="SUPFAM" id="SSF88659">
    <property type="entry name" value="Sigma3 and sigma4 domains of RNA polymerase sigma factors"/>
    <property type="match status" value="1"/>
</dbReference>
<comment type="similarity">
    <text evidence="1">Belongs to the sigma-70 factor family. ECF subfamily.</text>
</comment>
<name>A0A562WR17_9BACT</name>
<dbReference type="GO" id="GO:0006352">
    <property type="term" value="P:DNA-templated transcription initiation"/>
    <property type="evidence" value="ECO:0007669"/>
    <property type="project" value="InterPro"/>
</dbReference>
<accession>A0A562WR17</accession>
<evidence type="ECO:0000256" key="4">
    <source>
        <dbReference type="ARBA" id="ARBA00023163"/>
    </source>
</evidence>
<evidence type="ECO:0000313" key="6">
    <source>
        <dbReference type="EMBL" id="TWJ32678.1"/>
    </source>
</evidence>
<keyword evidence="4" id="KW-0804">Transcription</keyword>
<evidence type="ECO:0000256" key="1">
    <source>
        <dbReference type="ARBA" id="ARBA00010641"/>
    </source>
</evidence>
<dbReference type="Gene3D" id="1.10.10.10">
    <property type="entry name" value="Winged helix-like DNA-binding domain superfamily/Winged helix DNA-binding domain"/>
    <property type="match status" value="1"/>
</dbReference>
<reference evidence="6 7" key="1">
    <citation type="submission" date="2019-07" db="EMBL/GenBank/DDBJ databases">
        <title>Genomic Encyclopedia of Archaeal and Bacterial Type Strains, Phase II (KMG-II): from individual species to whole genera.</title>
        <authorList>
            <person name="Goeker M."/>
        </authorList>
    </citation>
    <scope>NUCLEOTIDE SEQUENCE [LARGE SCALE GENOMIC DNA]</scope>
    <source>
        <strain evidence="6 7">ATCC BAA-1139</strain>
    </source>
</reference>
<dbReference type="InterPro" id="IPR014284">
    <property type="entry name" value="RNA_pol_sigma-70_dom"/>
</dbReference>
<evidence type="ECO:0000256" key="2">
    <source>
        <dbReference type="ARBA" id="ARBA00023015"/>
    </source>
</evidence>
<dbReference type="RefSeq" id="WP_211360491.1">
    <property type="nucleotide sequence ID" value="NZ_VLLN01000003.1"/>
</dbReference>